<reference evidence="3" key="2">
    <citation type="submission" date="2021-01" db="EMBL/GenBank/DDBJ databases">
        <authorList>
            <person name="Schikora-Tamarit M.A."/>
        </authorList>
    </citation>
    <scope>NUCLEOTIDE SEQUENCE</scope>
    <source>
        <strain evidence="3">CBS2887</strain>
    </source>
</reference>
<feature type="transmembrane region" description="Helical" evidence="1">
    <location>
        <begin position="677"/>
        <end position="698"/>
    </location>
</feature>
<sequence>MPSSHTMLHTLLHNLLLILSFTLVSGLNVGYNEIQECGYIQEQIEVLVPPKLQDHFVNLNSNVTNATYNNRYDNIKMMLYKPIDFYPENIIGDDIGLMFPYKLEQEPNGNDTSVSLSSRSFSRAHRNFSDVHAGRFRNVSELSFAPVVHFFDLHTPRNISIERTNTTLADSSISEQAYLNWKFGTNTPGYYCLHMRIGGDEYIVESVNDPSLQNGDFKYLNSTKTTLDDLPFVIFDGYVKDADMHFTIIYSVSLSILAVLGSTVFLIALFKGSSKIIGGCLNWEVIIGMSAYVFQIIGNANHYRWLYETEIEDKRNLFISQNAGMARFFTKTTFERTLQRTLPTVVFEFFGNCFLILLISWFIYHRCREDLDWIKKHTERILLYPVASYTGLFGIYHLLCSASSDDARRGFVADPTLYYNFWDFQKVSLEGPLMTALSRPWNRAACLGLSSRFIWVELPFISLMIYMIFSERYQMFPDSDVVVDKIDFVSTYKKRNNWQQISYLFECFGFDYIFLEIICRSILPLVFSSPAFKRFYGPSIGYLESQYLSFPHNSMLLLQVLLPYFPVVAFFLKSVIFEFRKAYQVLKIENELEVEQETGVPPESELISYFYEIKTVGRTLQTLHDPSSPSLPNLTEEEELNCIKGKLSTTDFSHELQDDSEPQIVFFPVEASPFGYFYNWIWFAFIVVFVVSVIMVLVL</sequence>
<keyword evidence="4" id="KW-1185">Reference proteome</keyword>
<keyword evidence="2" id="KW-0732">Signal</keyword>
<feature type="transmembrane region" description="Helical" evidence="1">
    <location>
        <begin position="449"/>
        <end position="469"/>
    </location>
</feature>
<keyword evidence="1" id="KW-0472">Membrane</keyword>
<dbReference type="EMBL" id="JAEUBG010001585">
    <property type="protein sequence ID" value="KAH3686153.1"/>
    <property type="molecule type" value="Genomic_DNA"/>
</dbReference>
<gene>
    <name evidence="3" type="ORF">WICPIJ_002862</name>
</gene>
<proteinExistence type="predicted"/>
<evidence type="ECO:0000256" key="2">
    <source>
        <dbReference type="SAM" id="SignalP"/>
    </source>
</evidence>
<feature type="transmembrane region" description="Helical" evidence="1">
    <location>
        <begin position="276"/>
        <end position="297"/>
    </location>
</feature>
<keyword evidence="1" id="KW-0812">Transmembrane</keyword>
<dbReference type="AlphaFoldDB" id="A0A9P8Q8C8"/>
<organism evidence="3 4">
    <name type="scientific">Wickerhamomyces pijperi</name>
    <name type="common">Yeast</name>
    <name type="synonym">Pichia pijperi</name>
    <dbReference type="NCBI Taxonomy" id="599730"/>
    <lineage>
        <taxon>Eukaryota</taxon>
        <taxon>Fungi</taxon>
        <taxon>Dikarya</taxon>
        <taxon>Ascomycota</taxon>
        <taxon>Saccharomycotina</taxon>
        <taxon>Saccharomycetes</taxon>
        <taxon>Phaffomycetales</taxon>
        <taxon>Wickerhamomycetaceae</taxon>
        <taxon>Wickerhamomyces</taxon>
    </lineage>
</organism>
<feature type="transmembrane region" description="Helical" evidence="1">
    <location>
        <begin position="345"/>
        <end position="365"/>
    </location>
</feature>
<accession>A0A9P8Q8C8</accession>
<evidence type="ECO:0000256" key="1">
    <source>
        <dbReference type="SAM" id="Phobius"/>
    </source>
</evidence>
<feature type="chain" id="PRO_5040183472" evidence="2">
    <location>
        <begin position="27"/>
        <end position="699"/>
    </location>
</feature>
<feature type="transmembrane region" description="Helical" evidence="1">
    <location>
        <begin position="248"/>
        <end position="269"/>
    </location>
</feature>
<dbReference type="Proteomes" id="UP000774326">
    <property type="component" value="Unassembled WGS sequence"/>
</dbReference>
<keyword evidence="1" id="KW-1133">Transmembrane helix</keyword>
<evidence type="ECO:0000313" key="4">
    <source>
        <dbReference type="Proteomes" id="UP000774326"/>
    </source>
</evidence>
<feature type="transmembrane region" description="Helical" evidence="1">
    <location>
        <begin position="381"/>
        <end position="399"/>
    </location>
</feature>
<evidence type="ECO:0000313" key="3">
    <source>
        <dbReference type="EMBL" id="KAH3686153.1"/>
    </source>
</evidence>
<comment type="caution">
    <text evidence="3">The sequence shown here is derived from an EMBL/GenBank/DDBJ whole genome shotgun (WGS) entry which is preliminary data.</text>
</comment>
<feature type="signal peptide" evidence="2">
    <location>
        <begin position="1"/>
        <end position="26"/>
    </location>
</feature>
<reference evidence="3" key="1">
    <citation type="journal article" date="2021" name="Open Biol.">
        <title>Shared evolutionary footprints suggest mitochondrial oxidative damage underlies multiple complex I losses in fungi.</title>
        <authorList>
            <person name="Schikora-Tamarit M.A."/>
            <person name="Marcet-Houben M."/>
            <person name="Nosek J."/>
            <person name="Gabaldon T."/>
        </authorList>
    </citation>
    <scope>NUCLEOTIDE SEQUENCE</scope>
    <source>
        <strain evidence="3">CBS2887</strain>
    </source>
</reference>
<name>A0A9P8Q8C8_WICPI</name>
<feature type="transmembrane region" description="Helical" evidence="1">
    <location>
        <begin position="556"/>
        <end position="577"/>
    </location>
</feature>
<protein>
    <submittedName>
        <fullName evidence="3">Uncharacterized protein</fullName>
    </submittedName>
</protein>